<evidence type="ECO:0000313" key="2">
    <source>
        <dbReference type="Proteomes" id="UP000183832"/>
    </source>
</evidence>
<organism evidence="1 2">
    <name type="scientific">Clunio marinus</name>
    <dbReference type="NCBI Taxonomy" id="568069"/>
    <lineage>
        <taxon>Eukaryota</taxon>
        <taxon>Metazoa</taxon>
        <taxon>Ecdysozoa</taxon>
        <taxon>Arthropoda</taxon>
        <taxon>Hexapoda</taxon>
        <taxon>Insecta</taxon>
        <taxon>Pterygota</taxon>
        <taxon>Neoptera</taxon>
        <taxon>Endopterygota</taxon>
        <taxon>Diptera</taxon>
        <taxon>Nematocera</taxon>
        <taxon>Chironomoidea</taxon>
        <taxon>Chironomidae</taxon>
        <taxon>Clunio</taxon>
    </lineage>
</organism>
<accession>A0A1J1HW05</accession>
<dbReference type="AlphaFoldDB" id="A0A1J1HW05"/>
<keyword evidence="2" id="KW-1185">Reference proteome</keyword>
<protein>
    <submittedName>
        <fullName evidence="1">CLUMA_CG005819, isoform A</fullName>
    </submittedName>
</protein>
<evidence type="ECO:0000313" key="1">
    <source>
        <dbReference type="EMBL" id="CRK92248.1"/>
    </source>
</evidence>
<name>A0A1J1HW05_9DIPT</name>
<gene>
    <name evidence="1" type="ORF">CLUMA_CG005819</name>
</gene>
<dbReference type="Proteomes" id="UP000183832">
    <property type="component" value="Unassembled WGS sequence"/>
</dbReference>
<reference evidence="1 2" key="1">
    <citation type="submission" date="2015-04" db="EMBL/GenBank/DDBJ databases">
        <authorList>
            <person name="Syromyatnikov M.Y."/>
            <person name="Popov V.N."/>
        </authorList>
    </citation>
    <scope>NUCLEOTIDE SEQUENCE [LARGE SCALE GENOMIC DNA]</scope>
</reference>
<proteinExistence type="predicted"/>
<sequence>MVLKWPQKYIEVMLNSSSKSTNNFKPDIEFLNFCCTPHIGDGHTHTDVAIQTSQEAICFQFSHSLFSQLKLLFFFLRIPRQYHWLTELVIHEECKNELYKRRNAAVEFLLKINEMFEPEH</sequence>
<dbReference type="EMBL" id="CVRI01000024">
    <property type="protein sequence ID" value="CRK92248.1"/>
    <property type="molecule type" value="Genomic_DNA"/>
</dbReference>